<dbReference type="EMBL" id="MCFK01000411">
    <property type="protein sequence ID" value="RKF65708.1"/>
    <property type="molecule type" value="Genomic_DNA"/>
</dbReference>
<accession>A0A420I7T3</accession>
<protein>
    <submittedName>
        <fullName evidence="2">Uncharacterized protein</fullName>
    </submittedName>
</protein>
<evidence type="ECO:0000256" key="1">
    <source>
        <dbReference type="SAM" id="MobiDB-lite"/>
    </source>
</evidence>
<dbReference type="AlphaFoldDB" id="A0A420I7T3"/>
<proteinExistence type="predicted"/>
<evidence type="ECO:0000313" key="3">
    <source>
        <dbReference type="Proteomes" id="UP000286134"/>
    </source>
</evidence>
<name>A0A420I7T3_9PEZI</name>
<dbReference type="OrthoDB" id="10590444at2759"/>
<sequence>MARDCELTGGTRVSNDDSRCKKFTPRGSGEKSDALYAPLDDVDANTFIRNYFIEIVDIKAGEEPTKIQNLIILLSNKHRLVLLLKDKKPSRYGKMPVKLKQKLTVVRVVPKYVLRYLILVIQNHNFL</sequence>
<comment type="caution">
    <text evidence="2">The sequence shown here is derived from an EMBL/GenBank/DDBJ whole genome shotgun (WGS) entry which is preliminary data.</text>
</comment>
<organism evidence="2 3">
    <name type="scientific">Erysiphe neolycopersici</name>
    <dbReference type="NCBI Taxonomy" id="212602"/>
    <lineage>
        <taxon>Eukaryota</taxon>
        <taxon>Fungi</taxon>
        <taxon>Dikarya</taxon>
        <taxon>Ascomycota</taxon>
        <taxon>Pezizomycotina</taxon>
        <taxon>Leotiomycetes</taxon>
        <taxon>Erysiphales</taxon>
        <taxon>Erysiphaceae</taxon>
        <taxon>Erysiphe</taxon>
    </lineage>
</organism>
<reference evidence="2 3" key="1">
    <citation type="journal article" date="2018" name="BMC Genomics">
        <title>Comparative genome analyses reveal sequence features reflecting distinct modes of host-adaptation between dicot and monocot powdery mildew.</title>
        <authorList>
            <person name="Wu Y."/>
            <person name="Ma X."/>
            <person name="Pan Z."/>
            <person name="Kale S.D."/>
            <person name="Song Y."/>
            <person name="King H."/>
            <person name="Zhang Q."/>
            <person name="Presley C."/>
            <person name="Deng X."/>
            <person name="Wei C.I."/>
            <person name="Xiao S."/>
        </authorList>
    </citation>
    <scope>NUCLEOTIDE SEQUENCE [LARGE SCALE GENOMIC DNA]</scope>
    <source>
        <strain evidence="2">UMSG2</strain>
    </source>
</reference>
<dbReference type="Proteomes" id="UP000286134">
    <property type="component" value="Unassembled WGS sequence"/>
</dbReference>
<keyword evidence="3" id="KW-1185">Reference proteome</keyword>
<evidence type="ECO:0000313" key="2">
    <source>
        <dbReference type="EMBL" id="RKF65708.1"/>
    </source>
</evidence>
<gene>
    <name evidence="2" type="ORF">OnM2_004031</name>
</gene>
<feature type="region of interest" description="Disordered" evidence="1">
    <location>
        <begin position="1"/>
        <end position="29"/>
    </location>
</feature>